<keyword evidence="4 14" id="KW-0378">Hydrolase</keyword>
<dbReference type="GO" id="GO:0005524">
    <property type="term" value="F:ATP binding"/>
    <property type="evidence" value="ECO:0007669"/>
    <property type="project" value="UniProtKB-UniRule"/>
</dbReference>
<dbReference type="Gene3D" id="3.40.50.300">
    <property type="entry name" value="P-loop containing nucleotide triphosphate hydrolases"/>
    <property type="match status" value="4"/>
</dbReference>
<evidence type="ECO:0000256" key="12">
    <source>
        <dbReference type="ARBA" id="ARBA00034808"/>
    </source>
</evidence>
<keyword evidence="7 14" id="KW-0067">ATP-binding</keyword>
<dbReference type="GO" id="GO:0000725">
    <property type="term" value="P:recombinational repair"/>
    <property type="evidence" value="ECO:0007669"/>
    <property type="project" value="TreeGrafter"/>
</dbReference>
<keyword evidence="8" id="KW-0238">DNA-binding</keyword>
<dbReference type="Proteomes" id="UP000019024">
    <property type="component" value="Chromosome"/>
</dbReference>
<dbReference type="Pfam" id="PF13361">
    <property type="entry name" value="UvrD_C"/>
    <property type="match status" value="1"/>
</dbReference>
<dbReference type="InterPro" id="IPR000212">
    <property type="entry name" value="DNA_helicase_UvrD/REP"/>
</dbReference>
<feature type="region of interest" description="Disordered" evidence="15">
    <location>
        <begin position="1165"/>
        <end position="1193"/>
    </location>
</feature>
<dbReference type="eggNOG" id="arCOG00802">
    <property type="taxonomic scope" value="Archaea"/>
</dbReference>
<reference evidence="18 19" key="1">
    <citation type="submission" date="2014-01" db="EMBL/GenBank/DDBJ databases">
        <authorList>
            <consortium name="DOE Joint Genome Institute"/>
            <person name="Anderson I."/>
            <person name="Huntemann M."/>
            <person name="Han J."/>
            <person name="Chen A."/>
            <person name="Kyrpides N."/>
            <person name="Mavromatis K."/>
            <person name="Markowitz V."/>
            <person name="Palaniappan K."/>
            <person name="Ivanova N."/>
            <person name="Schaumberg A."/>
            <person name="Pati A."/>
            <person name="Liolios K."/>
            <person name="Nordberg H.P."/>
            <person name="Cantor M.N."/>
            <person name="Hua S.X."/>
            <person name="Woyke T."/>
        </authorList>
    </citation>
    <scope>NUCLEOTIDE SEQUENCE [LARGE SCALE GENOMIC DNA]</scope>
    <source>
        <strain evidence="18 19">XH-48</strain>
    </source>
</reference>
<dbReference type="SUPFAM" id="SSF52540">
    <property type="entry name" value="P-loop containing nucleoside triphosphate hydrolases"/>
    <property type="match status" value="1"/>
</dbReference>
<evidence type="ECO:0000259" key="17">
    <source>
        <dbReference type="PROSITE" id="PS51217"/>
    </source>
</evidence>
<dbReference type="GO" id="GO:0003677">
    <property type="term" value="F:DNA binding"/>
    <property type="evidence" value="ECO:0007669"/>
    <property type="project" value="UniProtKB-KW"/>
</dbReference>
<sequence length="1207" mass="138210">MPYLTNPEEAPSVFDDEPQSQVFDEYFEGSGRVVVGAGAGTGKTTTLIDIVAETILQKLETEDGNPMDDLLVTTFTKDAAGELKTELKQRLRLHEEETGEDLDTDIWRWIETDSYIETIDSFTQRLLREVAVDAGVSPDFDIRNGLEDEDLVDEIMADLRENPEHAERLDRLEDAYPNQDWQDYPPRDVQTMLTDAHEKSREFCWTPEEMGDQLLETHRASHANIEPAFTAEDIRDITQDITGQYPIVPENLPEHASQVHEHNEQLLEDFKQLLIAYDELYDEKTLDSGALSYTDITDLVWRYLNQNPESEWAQGLGERFDHIFIDEFQDTSFAQCRILSYCFPDSDSLDGPNALFIGDVKQSIYQWRSADPRIFSEIIQDAQAGEADEYLEVEGLEYRPLTTNFRSHPDLVEAANHVFDQVFDYSERGDIGPFPIPFEAATAERVSTEPDWAETTSVNDEQALARLHVMDLGSPQNKDDWWQTEAQQIAMTVAEITDNDQVPVLDTDATESLDDPQYRRAEPGDITLLFNRRRAMPQYADALRQYGVECAIDVSAGLFDEPEVRLLVDVLDWFANPHQKDSLIRILRSPVTALEDRTIRYLASENYYLSTALRNWPEDLPEADRERLEGLLALRNDLRWDREKNKAELVSELIQHTAFDSIVLADTDGKQKFANLWLITEIATEWEDEELMTYREFVVRLKRLRERARRGEEEYPVAKISDENSDTTVRLTTVHRSKGLEYPVVILPDLHFSPPGGLFPWDNRMLLSRDGVGIRPDIGNETPVHFDQGGSDFWLTDNYTPFAPATDGLGTTWLRGNRSMNVPMDDNHPLTDNIYAEIAEFWRTLYVAYTRASDHLIFGLTDTVLWPYDENFSWAPLLRERLQPNGLDGWRDGVFARAIDYNELEGTEQVWIGIDDLDTGTPIEDEPIGMDTIDEAITEDQRHELEPIDPDFFPEVVRPSTIQELLACPLRFQYSELEEVSGIRAKIPPGSSPPGNLQRSQWGDLVHLFLENYHEDPEEAEELARTYSSEIQSELLEEVQENFATSDIASRIEADADEVLPEHEVLTYAPELETYIRGQIDLLFEDSDGWHIVDYKTGRVADEEEYSGQMYRQQLAAYRWLAETAYDIEITSTELLYIHPDVERSSVEVEAEEFETLLTTARDSLDVIPDQGLPADPNPTPDETNSPDETTRCGSCPYLDICPEWSD</sequence>
<dbReference type="InterPro" id="IPR011604">
    <property type="entry name" value="PDDEXK-like_dom_sf"/>
</dbReference>
<dbReference type="InterPro" id="IPR014016">
    <property type="entry name" value="UvrD-like_ATP-bd"/>
</dbReference>
<evidence type="ECO:0000256" key="7">
    <source>
        <dbReference type="ARBA" id="ARBA00022840"/>
    </source>
</evidence>
<keyword evidence="1" id="KW-0540">Nuclease</keyword>
<evidence type="ECO:0000256" key="1">
    <source>
        <dbReference type="ARBA" id="ARBA00022722"/>
    </source>
</evidence>
<dbReference type="PROSITE" id="PS51217">
    <property type="entry name" value="UVRD_HELICASE_CTER"/>
    <property type="match status" value="1"/>
</dbReference>
<evidence type="ECO:0000256" key="11">
    <source>
        <dbReference type="ARBA" id="ARBA00034617"/>
    </source>
</evidence>
<evidence type="ECO:0000256" key="8">
    <source>
        <dbReference type="ARBA" id="ARBA00023125"/>
    </source>
</evidence>
<keyword evidence="3" id="KW-0227">DNA damage</keyword>
<dbReference type="InterPro" id="IPR014017">
    <property type="entry name" value="DNA_helicase_UvrD-like_C"/>
</dbReference>
<dbReference type="HOGENOM" id="CLU_001114_1_2_2"/>
<evidence type="ECO:0000256" key="6">
    <source>
        <dbReference type="ARBA" id="ARBA00022839"/>
    </source>
</evidence>
<dbReference type="GeneID" id="25144010"/>
<feature type="binding site" evidence="14">
    <location>
        <begin position="37"/>
        <end position="44"/>
    </location>
    <ligand>
        <name>ATP</name>
        <dbReference type="ChEBI" id="CHEBI:30616"/>
    </ligand>
</feature>
<accession>W0JPS5</accession>
<evidence type="ECO:0000259" key="16">
    <source>
        <dbReference type="PROSITE" id="PS51198"/>
    </source>
</evidence>
<evidence type="ECO:0000313" key="19">
    <source>
        <dbReference type="Proteomes" id="UP000019024"/>
    </source>
</evidence>
<dbReference type="PANTHER" id="PTHR11070">
    <property type="entry name" value="UVRD / RECB / PCRA DNA HELICASE FAMILY MEMBER"/>
    <property type="match status" value="1"/>
</dbReference>
<dbReference type="InterPro" id="IPR038726">
    <property type="entry name" value="PDDEXK_AddAB-type"/>
</dbReference>
<evidence type="ECO:0000313" key="18">
    <source>
        <dbReference type="EMBL" id="AHG00726.1"/>
    </source>
</evidence>
<dbReference type="EC" id="5.6.2.4" evidence="12"/>
<dbReference type="SUPFAM" id="SSF52980">
    <property type="entry name" value="Restriction endonuclease-like"/>
    <property type="match status" value="1"/>
</dbReference>
<dbReference type="GO" id="GO:0043138">
    <property type="term" value="F:3'-5' DNA helicase activity"/>
    <property type="evidence" value="ECO:0007669"/>
    <property type="project" value="UniProtKB-EC"/>
</dbReference>
<protein>
    <recommendedName>
        <fullName evidence="12">DNA 3'-5' helicase</fullName>
        <ecNumber evidence="12">5.6.2.4</ecNumber>
    </recommendedName>
</protein>
<dbReference type="Gene3D" id="1.10.486.10">
    <property type="entry name" value="PCRA, domain 4"/>
    <property type="match status" value="1"/>
</dbReference>
<dbReference type="Pfam" id="PF12705">
    <property type="entry name" value="PDDEXK_1"/>
    <property type="match status" value="1"/>
</dbReference>
<dbReference type="PANTHER" id="PTHR11070:SF2">
    <property type="entry name" value="ATP-DEPENDENT DNA HELICASE SRS2"/>
    <property type="match status" value="1"/>
</dbReference>
<evidence type="ECO:0000256" key="4">
    <source>
        <dbReference type="ARBA" id="ARBA00022801"/>
    </source>
</evidence>
<feature type="domain" description="UvrD-like helicase ATP-binding" evidence="16">
    <location>
        <begin position="16"/>
        <end position="408"/>
    </location>
</feature>
<dbReference type="OrthoDB" id="203178at2157"/>
<dbReference type="InterPro" id="IPR027417">
    <property type="entry name" value="P-loop_NTPase"/>
</dbReference>
<gene>
    <name evidence="18" type="ORF">HALLA_05780</name>
</gene>
<evidence type="ECO:0000256" key="5">
    <source>
        <dbReference type="ARBA" id="ARBA00022806"/>
    </source>
</evidence>
<organism evidence="18 19">
    <name type="scientific">Halostagnicola larsenii XH-48</name>
    <dbReference type="NCBI Taxonomy" id="797299"/>
    <lineage>
        <taxon>Archaea</taxon>
        <taxon>Methanobacteriati</taxon>
        <taxon>Methanobacteriota</taxon>
        <taxon>Stenosarchaea group</taxon>
        <taxon>Halobacteria</taxon>
        <taxon>Halobacteriales</taxon>
        <taxon>Natrialbaceae</taxon>
        <taxon>Halostagnicola</taxon>
    </lineage>
</organism>
<comment type="catalytic activity">
    <reaction evidence="13">
        <text>ATP + H2O = ADP + phosphate + H(+)</text>
        <dbReference type="Rhea" id="RHEA:13065"/>
        <dbReference type="ChEBI" id="CHEBI:15377"/>
        <dbReference type="ChEBI" id="CHEBI:15378"/>
        <dbReference type="ChEBI" id="CHEBI:30616"/>
        <dbReference type="ChEBI" id="CHEBI:43474"/>
        <dbReference type="ChEBI" id="CHEBI:456216"/>
        <dbReference type="EC" id="5.6.2.4"/>
    </reaction>
</comment>
<feature type="domain" description="UvrD-like helicase C-terminal" evidence="17">
    <location>
        <begin position="447"/>
        <end position="739"/>
    </location>
</feature>
<dbReference type="RefSeq" id="WP_049951645.1">
    <property type="nucleotide sequence ID" value="NZ_CP007055.1"/>
</dbReference>
<dbReference type="InterPro" id="IPR011335">
    <property type="entry name" value="Restrct_endonuc-II-like"/>
</dbReference>
<proteinExistence type="predicted"/>
<keyword evidence="6" id="KW-0269">Exonuclease</keyword>
<dbReference type="STRING" id="797299.HALLA_05780"/>
<evidence type="ECO:0000256" key="2">
    <source>
        <dbReference type="ARBA" id="ARBA00022741"/>
    </source>
</evidence>
<name>W0JPS5_9EURY</name>
<dbReference type="EMBL" id="CP007055">
    <property type="protein sequence ID" value="AHG00726.1"/>
    <property type="molecule type" value="Genomic_DNA"/>
</dbReference>
<keyword evidence="19" id="KW-1185">Reference proteome</keyword>
<dbReference type="AlphaFoldDB" id="W0JPS5"/>
<evidence type="ECO:0000256" key="13">
    <source>
        <dbReference type="ARBA" id="ARBA00048988"/>
    </source>
</evidence>
<evidence type="ECO:0000256" key="3">
    <source>
        <dbReference type="ARBA" id="ARBA00022763"/>
    </source>
</evidence>
<dbReference type="GO" id="GO:0005829">
    <property type="term" value="C:cytosol"/>
    <property type="evidence" value="ECO:0007669"/>
    <property type="project" value="TreeGrafter"/>
</dbReference>
<keyword evidence="9" id="KW-0234">DNA repair</keyword>
<keyword evidence="10" id="KW-0413">Isomerase</keyword>
<dbReference type="Pfam" id="PF00580">
    <property type="entry name" value="UvrD-helicase"/>
    <property type="match status" value="1"/>
</dbReference>
<evidence type="ECO:0000256" key="14">
    <source>
        <dbReference type="PROSITE-ProRule" id="PRU00560"/>
    </source>
</evidence>
<keyword evidence="2 14" id="KW-0547">Nucleotide-binding</keyword>
<dbReference type="PROSITE" id="PS51198">
    <property type="entry name" value="UVRD_HELICASE_ATP_BIND"/>
    <property type="match status" value="1"/>
</dbReference>
<comment type="catalytic activity">
    <reaction evidence="11">
        <text>Couples ATP hydrolysis with the unwinding of duplex DNA by translocating in the 3'-5' direction.</text>
        <dbReference type="EC" id="5.6.2.4"/>
    </reaction>
</comment>
<keyword evidence="5 14" id="KW-0347">Helicase</keyword>
<dbReference type="Gene3D" id="3.90.320.10">
    <property type="match status" value="1"/>
</dbReference>
<evidence type="ECO:0000256" key="10">
    <source>
        <dbReference type="ARBA" id="ARBA00023235"/>
    </source>
</evidence>
<dbReference type="KEGG" id="hlr:HALLA_05780"/>
<evidence type="ECO:0000256" key="9">
    <source>
        <dbReference type="ARBA" id="ARBA00023204"/>
    </source>
</evidence>
<dbReference type="GO" id="GO:0004527">
    <property type="term" value="F:exonuclease activity"/>
    <property type="evidence" value="ECO:0007669"/>
    <property type="project" value="UniProtKB-KW"/>
</dbReference>
<evidence type="ECO:0000256" key="15">
    <source>
        <dbReference type="SAM" id="MobiDB-lite"/>
    </source>
</evidence>